<dbReference type="EMBL" id="BSRZ01000006">
    <property type="protein sequence ID" value="GLW64880.1"/>
    <property type="molecule type" value="Genomic_DNA"/>
</dbReference>
<keyword evidence="2" id="KW-1185">Reference proteome</keyword>
<dbReference type="Proteomes" id="UP001165124">
    <property type="component" value="Unassembled WGS sequence"/>
</dbReference>
<dbReference type="RefSeq" id="WP_067907289.1">
    <property type="nucleotide sequence ID" value="NZ_BSRZ01000006.1"/>
</dbReference>
<protein>
    <recommendedName>
        <fullName evidence="3">Pentapeptide repeat-containing protein</fullName>
    </recommendedName>
</protein>
<evidence type="ECO:0000313" key="1">
    <source>
        <dbReference type="EMBL" id="GLW64880.1"/>
    </source>
</evidence>
<evidence type="ECO:0000313" key="2">
    <source>
        <dbReference type="Proteomes" id="UP001165124"/>
    </source>
</evidence>
<accession>A0A9W6UXN4</accession>
<reference evidence="1" key="1">
    <citation type="submission" date="2023-02" db="EMBL/GenBank/DDBJ databases">
        <title>Actinomadura rubrobrunea NBRC 14622.</title>
        <authorList>
            <person name="Ichikawa N."/>
            <person name="Sato H."/>
            <person name="Tonouchi N."/>
        </authorList>
    </citation>
    <scope>NUCLEOTIDE SEQUENCE</scope>
    <source>
        <strain evidence="1">NBRC 14622</strain>
    </source>
</reference>
<proteinExistence type="predicted"/>
<dbReference type="AlphaFoldDB" id="A0A9W6UXN4"/>
<evidence type="ECO:0008006" key="3">
    <source>
        <dbReference type="Google" id="ProtNLM"/>
    </source>
</evidence>
<comment type="caution">
    <text evidence="1">The sequence shown here is derived from an EMBL/GenBank/DDBJ whole genome shotgun (WGS) entry which is preliminary data.</text>
</comment>
<name>A0A9W6UXN4_9ACTN</name>
<gene>
    <name evidence="1" type="ORF">Arub01_31240</name>
</gene>
<organism evidence="1 2">
    <name type="scientific">Actinomadura rubrobrunea</name>
    <dbReference type="NCBI Taxonomy" id="115335"/>
    <lineage>
        <taxon>Bacteria</taxon>
        <taxon>Bacillati</taxon>
        <taxon>Actinomycetota</taxon>
        <taxon>Actinomycetes</taxon>
        <taxon>Streptosporangiales</taxon>
        <taxon>Thermomonosporaceae</taxon>
        <taxon>Actinomadura</taxon>
    </lineage>
</organism>
<sequence>MRQQISRETFEYLRGYGGKRTYSGIDLDRVKFVSCVLGQDDDPEFGFVVRDVTAKRCRTNACTVHGVRFEDVTVDGLACDHLSLGGCLFKHVTLKGKIGPILTTPVNTLSEETTAAMNAAMVAYYQDVDWALDISEAEFSDAGFSMVPGELVRRDPETQFLLRREVVVPAMDSLPRVVRIEASRFEDTPFDSIVAVAPRRSKHFERYLAEFQQAREAGLVE</sequence>